<reference evidence="3 4" key="1">
    <citation type="submission" date="2023-03" db="EMBL/GenBank/DDBJ databases">
        <title>Bacillus Genome Sequencing.</title>
        <authorList>
            <person name="Dunlap C."/>
        </authorList>
    </citation>
    <scope>NUCLEOTIDE SEQUENCE [LARGE SCALE GENOMIC DNA]</scope>
    <source>
        <strain evidence="3 4">B-59205</strain>
    </source>
</reference>
<feature type="compositionally biased region" description="Basic and acidic residues" evidence="1">
    <location>
        <begin position="107"/>
        <end position="118"/>
    </location>
</feature>
<organism evidence="3 4">
    <name type="scientific">Metasolibacillus meyeri</name>
    <dbReference type="NCBI Taxonomy" id="1071052"/>
    <lineage>
        <taxon>Bacteria</taxon>
        <taxon>Bacillati</taxon>
        <taxon>Bacillota</taxon>
        <taxon>Bacilli</taxon>
        <taxon>Bacillales</taxon>
        <taxon>Caryophanaceae</taxon>
        <taxon>Metasolibacillus</taxon>
    </lineage>
</organism>
<dbReference type="EMBL" id="JARSFG010000006">
    <property type="protein sequence ID" value="MEC1177726.1"/>
    <property type="molecule type" value="Genomic_DNA"/>
</dbReference>
<accession>A0AAW9NMP0</accession>
<feature type="compositionally biased region" description="Basic and acidic residues" evidence="1">
    <location>
        <begin position="88"/>
        <end position="99"/>
    </location>
</feature>
<dbReference type="PROSITE" id="PS51257">
    <property type="entry name" value="PROKAR_LIPOPROTEIN"/>
    <property type="match status" value="1"/>
</dbReference>
<sequence length="118" mass="13020">MWKGLFAAALLATSLLAGCNTGDRNAINDDTPAKEIRRGVDDVIDNNYSPRYNNEINSAPNSTVPPALRDGRNGVEVDRIAPNDGLDNDGRVIERRGNEEDIIEDPADMRDRNNVDNR</sequence>
<name>A0AAW9NMP0_9BACL</name>
<feature type="chain" id="PRO_5043746009" description="Lipoprotein" evidence="2">
    <location>
        <begin position="18"/>
        <end position="118"/>
    </location>
</feature>
<dbReference type="RefSeq" id="WP_107839959.1">
    <property type="nucleotide sequence ID" value="NZ_JARSFG010000006.1"/>
</dbReference>
<gene>
    <name evidence="3" type="ORF">P9B03_04455</name>
</gene>
<keyword evidence="4" id="KW-1185">Reference proteome</keyword>
<keyword evidence="2" id="KW-0732">Signal</keyword>
<dbReference type="AlphaFoldDB" id="A0AAW9NMP0"/>
<comment type="caution">
    <text evidence="3">The sequence shown here is derived from an EMBL/GenBank/DDBJ whole genome shotgun (WGS) entry which is preliminary data.</text>
</comment>
<protein>
    <recommendedName>
        <fullName evidence="5">Lipoprotein</fullName>
    </recommendedName>
</protein>
<dbReference type="Proteomes" id="UP001344888">
    <property type="component" value="Unassembled WGS sequence"/>
</dbReference>
<evidence type="ECO:0000256" key="2">
    <source>
        <dbReference type="SAM" id="SignalP"/>
    </source>
</evidence>
<evidence type="ECO:0000313" key="4">
    <source>
        <dbReference type="Proteomes" id="UP001344888"/>
    </source>
</evidence>
<evidence type="ECO:0000256" key="1">
    <source>
        <dbReference type="SAM" id="MobiDB-lite"/>
    </source>
</evidence>
<feature type="compositionally biased region" description="Polar residues" evidence="1">
    <location>
        <begin position="49"/>
        <end position="64"/>
    </location>
</feature>
<evidence type="ECO:0008006" key="5">
    <source>
        <dbReference type="Google" id="ProtNLM"/>
    </source>
</evidence>
<evidence type="ECO:0000313" key="3">
    <source>
        <dbReference type="EMBL" id="MEC1177726.1"/>
    </source>
</evidence>
<feature type="compositionally biased region" description="Basic and acidic residues" evidence="1">
    <location>
        <begin position="69"/>
        <end position="81"/>
    </location>
</feature>
<feature type="signal peptide" evidence="2">
    <location>
        <begin position="1"/>
        <end position="17"/>
    </location>
</feature>
<feature type="region of interest" description="Disordered" evidence="1">
    <location>
        <begin position="49"/>
        <end position="118"/>
    </location>
</feature>
<proteinExistence type="predicted"/>